<evidence type="ECO:0000259" key="1">
    <source>
        <dbReference type="PROSITE" id="PS51192"/>
    </source>
</evidence>
<dbReference type="Proteomes" id="UP001552427">
    <property type="component" value="Unassembled WGS sequence"/>
</dbReference>
<dbReference type="Gene3D" id="3.40.50.10810">
    <property type="entry name" value="Tandem AAA-ATPase domain"/>
    <property type="match status" value="2"/>
</dbReference>
<dbReference type="PROSITE" id="PS51192">
    <property type="entry name" value="HELICASE_ATP_BIND_1"/>
    <property type="match status" value="1"/>
</dbReference>
<feature type="domain" description="Helicase ATP-binding" evidence="1">
    <location>
        <begin position="173"/>
        <end position="321"/>
    </location>
</feature>
<comment type="caution">
    <text evidence="3">The sequence shown here is derived from an EMBL/GenBank/DDBJ whole genome shotgun (WGS) entry which is preliminary data.</text>
</comment>
<gene>
    <name evidence="3" type="primary">dpdE</name>
    <name evidence="3" type="ORF">AB0K40_23410</name>
</gene>
<dbReference type="InterPro" id="IPR038718">
    <property type="entry name" value="SNF2-like_sf"/>
</dbReference>
<dbReference type="InterPro" id="IPR014001">
    <property type="entry name" value="Helicase_ATP-bd"/>
</dbReference>
<name>A0ABV3H7M1_9ACTN</name>
<evidence type="ECO:0000259" key="2">
    <source>
        <dbReference type="PROSITE" id="PS51194"/>
    </source>
</evidence>
<accession>A0ABV3H7M1</accession>
<dbReference type="SMART" id="SM00487">
    <property type="entry name" value="DEXDc"/>
    <property type="match status" value="1"/>
</dbReference>
<dbReference type="SUPFAM" id="SSF52540">
    <property type="entry name" value="P-loop containing nucleoside triphosphate hydrolases"/>
    <property type="match status" value="2"/>
</dbReference>
<organism evidence="3 4">
    <name type="scientific">Nonomuraea bangladeshensis</name>
    <dbReference type="NCBI Taxonomy" id="404385"/>
    <lineage>
        <taxon>Bacteria</taxon>
        <taxon>Bacillati</taxon>
        <taxon>Actinomycetota</taxon>
        <taxon>Actinomycetes</taxon>
        <taxon>Streptosporangiales</taxon>
        <taxon>Streptosporangiaceae</taxon>
        <taxon>Nonomuraea</taxon>
    </lineage>
</organism>
<evidence type="ECO:0000313" key="4">
    <source>
        <dbReference type="Proteomes" id="UP001552427"/>
    </source>
</evidence>
<sequence length="1045" mass="116638">MGPSLTEEPLSAASIRFVRDGELGWGRFDPTAGRIAFFDSPTRSEVVLPSAGRTYQVARLPSQQRVWWFDGQRWIVGRIDSPLNEKAEAYFVHLPNGSTKALPSAELRVRWSVPLSDPLGLLTAGTVETRFFHTRRTRFLHTVLQQRSASLSLGGILSSAVEIHDHQVGAARRVLTDPIPRYLLADEVGLGKTIEAGMVLRQLLLDTAGTAVVIAPDQVVGQWKQELARKFRVHDLPGTVQVVGHAAIGSIRPEPRMLTIVDEAHRLTERVNYGGDGHRDQQYDALRVIAHASKALLLLSATPVRSNEDAFLGLLHLLDPVNYPLTNLAAFHHRVEMRNDLAQAMTAISAETPLRYLNEPLAQVSQLLPNDPVAKGLITDAHRSIAAREEEEARRKISELRGYISETYRLHRRMVRNRRSTAAKQGFPARGRGLADTWLIPDPDPRRQDLFAALDDLRLGLESEEHPNAGYILQIVLGRILAPITALEDLVRGLRRESDHDLSADELTAVDDLAQSVAGREFADDLEQIVAMTAEVDRLSATVAWARQRVGRKKCAIACTFPNTARLVTQLLVVELGGHRVSALLEDQEEGLRTRLTTEFARSTERSILVIDRSAEEATNLQFIEEVLHLNVPTFSTHLEQRLGRFDRWSELQSPVRSATFRESYSTGRDHIDAWTMTLHDVFGAFTSSTSTLQYVLSDLESEFFRTAVTQTLAGAREHVLGQVDELAAQRRRISGQDILDSIEDRAHDEDLAQRLAAIDANQHQIEQAVYGYLVEMLQFSVFYQDDHVRFGVSRSKPPLLTEDRVRAIGTQVFKLGYTADRITAEAGLGFLRWGEPLINAFAEVAAIDDRGKAFATEVHLRTREPDREPWVAFCFDIKIAPSPINLPGALDPDGALHRAVQARTGSFLPTTLERIWWLAGQGECEPALRRALEQAEGVNLGSRPERFRELTASFDWPRVCDDVFRNAMATVRARNSVIQRLDEARRRAAAAQAWENTILQARSRIGGESPPDETVMAAVEHALANPEFSLDSCGAAFITWMHRP</sequence>
<dbReference type="RefSeq" id="WP_364454463.1">
    <property type="nucleotide sequence ID" value="NZ_JBFARM010000007.1"/>
</dbReference>
<dbReference type="InterPro" id="IPR027417">
    <property type="entry name" value="P-loop_NTPase"/>
</dbReference>
<dbReference type="PROSITE" id="PS51194">
    <property type="entry name" value="HELICASE_CTER"/>
    <property type="match status" value="1"/>
</dbReference>
<dbReference type="NCBIfam" id="NF041062">
    <property type="entry name" value="DpdE"/>
    <property type="match status" value="1"/>
</dbReference>
<evidence type="ECO:0000313" key="3">
    <source>
        <dbReference type="EMBL" id="MEV4288470.1"/>
    </source>
</evidence>
<feature type="domain" description="Helicase C-terminal" evidence="2">
    <location>
        <begin position="525"/>
        <end position="701"/>
    </location>
</feature>
<dbReference type="InterPro" id="IPR001650">
    <property type="entry name" value="Helicase_C-like"/>
</dbReference>
<keyword evidence="4" id="KW-1185">Reference proteome</keyword>
<dbReference type="EMBL" id="JBFARM010000007">
    <property type="protein sequence ID" value="MEV4288470.1"/>
    <property type="molecule type" value="Genomic_DNA"/>
</dbReference>
<proteinExistence type="predicted"/>
<reference evidence="3 4" key="1">
    <citation type="submission" date="2024-06" db="EMBL/GenBank/DDBJ databases">
        <title>The Natural Products Discovery Center: Release of the First 8490 Sequenced Strains for Exploring Actinobacteria Biosynthetic Diversity.</title>
        <authorList>
            <person name="Kalkreuter E."/>
            <person name="Kautsar S.A."/>
            <person name="Yang D."/>
            <person name="Bader C.D."/>
            <person name="Teijaro C.N."/>
            <person name="Fluegel L."/>
            <person name="Davis C.M."/>
            <person name="Simpson J.R."/>
            <person name="Lauterbach L."/>
            <person name="Steele A.D."/>
            <person name="Gui C."/>
            <person name="Meng S."/>
            <person name="Li G."/>
            <person name="Viehrig K."/>
            <person name="Ye F."/>
            <person name="Su P."/>
            <person name="Kiefer A.F."/>
            <person name="Nichols A."/>
            <person name="Cepeda A.J."/>
            <person name="Yan W."/>
            <person name="Fan B."/>
            <person name="Jiang Y."/>
            <person name="Adhikari A."/>
            <person name="Zheng C.-J."/>
            <person name="Schuster L."/>
            <person name="Cowan T.M."/>
            <person name="Smanski M.J."/>
            <person name="Chevrette M.G."/>
            <person name="De Carvalho L.P.S."/>
            <person name="Shen B."/>
        </authorList>
    </citation>
    <scope>NUCLEOTIDE SEQUENCE [LARGE SCALE GENOMIC DNA]</scope>
    <source>
        <strain evidence="3 4">NPDC049574</strain>
    </source>
</reference>
<dbReference type="Gene3D" id="3.40.50.300">
    <property type="entry name" value="P-loop containing nucleotide triphosphate hydrolases"/>
    <property type="match status" value="1"/>
</dbReference>
<protein>
    <submittedName>
        <fullName evidence="3">Protein DpdE</fullName>
    </submittedName>
</protein>